<dbReference type="InterPro" id="IPR006671">
    <property type="entry name" value="Cyclin_N"/>
</dbReference>
<evidence type="ECO:0000313" key="3">
    <source>
        <dbReference type="Proteomes" id="UP001162640"/>
    </source>
</evidence>
<proteinExistence type="predicted"/>
<dbReference type="AlphaFoldDB" id="A0A9W7AIB5"/>
<evidence type="ECO:0000259" key="1">
    <source>
        <dbReference type="Pfam" id="PF00134"/>
    </source>
</evidence>
<dbReference type="InterPro" id="IPR036915">
    <property type="entry name" value="Cyclin-like_sf"/>
</dbReference>
<dbReference type="Gene3D" id="1.10.472.10">
    <property type="entry name" value="Cyclin-like"/>
    <property type="match status" value="1"/>
</dbReference>
<accession>A0A9W7AIB5</accession>
<organism evidence="2 3">
    <name type="scientific">Triparma laevis f. inornata</name>
    <dbReference type="NCBI Taxonomy" id="1714386"/>
    <lineage>
        <taxon>Eukaryota</taxon>
        <taxon>Sar</taxon>
        <taxon>Stramenopiles</taxon>
        <taxon>Ochrophyta</taxon>
        <taxon>Bolidophyceae</taxon>
        <taxon>Parmales</taxon>
        <taxon>Triparmaceae</taxon>
        <taxon>Triparma</taxon>
    </lineage>
</organism>
<dbReference type="EMBL" id="BLQM01000152">
    <property type="protein sequence ID" value="GMH69922.1"/>
    <property type="molecule type" value="Genomic_DNA"/>
</dbReference>
<protein>
    <recommendedName>
        <fullName evidence="1">Cyclin N-terminal domain-containing protein</fullName>
    </recommendedName>
</protein>
<dbReference type="SUPFAM" id="SSF47954">
    <property type="entry name" value="Cyclin-like"/>
    <property type="match status" value="1"/>
</dbReference>
<gene>
    <name evidence="2" type="ORF">TL16_g05281</name>
</gene>
<reference evidence="3" key="1">
    <citation type="journal article" date="2023" name="Commun. Biol.">
        <title>Genome analysis of Parmales, the sister group of diatoms, reveals the evolutionary specialization of diatoms from phago-mixotrophs to photoautotrophs.</title>
        <authorList>
            <person name="Ban H."/>
            <person name="Sato S."/>
            <person name="Yoshikawa S."/>
            <person name="Yamada K."/>
            <person name="Nakamura Y."/>
            <person name="Ichinomiya M."/>
            <person name="Sato N."/>
            <person name="Blanc-Mathieu R."/>
            <person name="Endo H."/>
            <person name="Kuwata A."/>
            <person name="Ogata H."/>
        </authorList>
    </citation>
    <scope>NUCLEOTIDE SEQUENCE [LARGE SCALE GENOMIC DNA]</scope>
</reference>
<dbReference type="CDD" id="cd00043">
    <property type="entry name" value="CYCLIN_SF"/>
    <property type="match status" value="1"/>
</dbReference>
<feature type="domain" description="Cyclin N-terminal" evidence="1">
    <location>
        <begin position="8"/>
        <end position="106"/>
    </location>
</feature>
<sequence>MLSSPLNILQSLRSTEETYDYPPTHQRPSGVDVLLDSYWVSIIDWFYQMSDHFSYSRPLVSLSSHLLHQYTRLLPFDKRHFQLSSIAIFHLAAKILETRPVSIGQMTELR</sequence>
<comment type="caution">
    <text evidence="2">The sequence shown here is derived from an EMBL/GenBank/DDBJ whole genome shotgun (WGS) entry which is preliminary data.</text>
</comment>
<dbReference type="Pfam" id="PF00134">
    <property type="entry name" value="Cyclin_N"/>
    <property type="match status" value="1"/>
</dbReference>
<name>A0A9W7AIB5_9STRA</name>
<dbReference type="Proteomes" id="UP001162640">
    <property type="component" value="Unassembled WGS sequence"/>
</dbReference>
<evidence type="ECO:0000313" key="2">
    <source>
        <dbReference type="EMBL" id="GMH69922.1"/>
    </source>
</evidence>